<dbReference type="AlphaFoldDB" id="A0A392QER1"/>
<evidence type="ECO:0000256" key="1">
    <source>
        <dbReference type="SAM" id="MobiDB-lite"/>
    </source>
</evidence>
<evidence type="ECO:0000313" key="3">
    <source>
        <dbReference type="Proteomes" id="UP000265520"/>
    </source>
</evidence>
<dbReference type="Proteomes" id="UP000265520">
    <property type="component" value="Unassembled WGS sequence"/>
</dbReference>
<keyword evidence="3" id="KW-1185">Reference proteome</keyword>
<reference evidence="2 3" key="1">
    <citation type="journal article" date="2018" name="Front. Plant Sci.">
        <title>Red Clover (Trifolium pratense) and Zigzag Clover (T. medium) - A Picture of Genomic Similarities and Differences.</title>
        <authorList>
            <person name="Dluhosova J."/>
            <person name="Istvanek J."/>
            <person name="Nedelnik J."/>
            <person name="Repkova J."/>
        </authorList>
    </citation>
    <scope>NUCLEOTIDE SEQUENCE [LARGE SCALE GENOMIC DNA]</scope>
    <source>
        <strain evidence="3">cv. 10/8</strain>
        <tissue evidence="2">Leaf</tissue>
    </source>
</reference>
<proteinExistence type="predicted"/>
<feature type="region of interest" description="Disordered" evidence="1">
    <location>
        <begin position="1"/>
        <end position="31"/>
    </location>
</feature>
<protein>
    <submittedName>
        <fullName evidence="2">Uncharacterized protein</fullName>
    </submittedName>
</protein>
<feature type="non-terminal residue" evidence="2">
    <location>
        <position position="1"/>
    </location>
</feature>
<organism evidence="2 3">
    <name type="scientific">Trifolium medium</name>
    <dbReference type="NCBI Taxonomy" id="97028"/>
    <lineage>
        <taxon>Eukaryota</taxon>
        <taxon>Viridiplantae</taxon>
        <taxon>Streptophyta</taxon>
        <taxon>Embryophyta</taxon>
        <taxon>Tracheophyta</taxon>
        <taxon>Spermatophyta</taxon>
        <taxon>Magnoliopsida</taxon>
        <taxon>eudicotyledons</taxon>
        <taxon>Gunneridae</taxon>
        <taxon>Pentapetalae</taxon>
        <taxon>rosids</taxon>
        <taxon>fabids</taxon>
        <taxon>Fabales</taxon>
        <taxon>Fabaceae</taxon>
        <taxon>Papilionoideae</taxon>
        <taxon>50 kb inversion clade</taxon>
        <taxon>NPAAA clade</taxon>
        <taxon>Hologalegina</taxon>
        <taxon>IRL clade</taxon>
        <taxon>Trifolieae</taxon>
        <taxon>Trifolium</taxon>
    </lineage>
</organism>
<sequence>VEDKVVADSNSEINTEMKSLDHDSSFLNDSSAVPRPSLQVFNRMPTMQQLNLGSASPPQYFSGPRVFTTEWNSRFDNVFQKLLSVPSPTPLAPPLPDPPPEPTNVVILPPEAIFDKIVSKVLDAFDIDNTTHNSEVI</sequence>
<accession>A0A392QER1</accession>
<dbReference type="EMBL" id="LXQA010129994">
    <property type="protein sequence ID" value="MCI22337.1"/>
    <property type="molecule type" value="Genomic_DNA"/>
</dbReference>
<comment type="caution">
    <text evidence="2">The sequence shown here is derived from an EMBL/GenBank/DDBJ whole genome shotgun (WGS) entry which is preliminary data.</text>
</comment>
<feature type="compositionally biased region" description="Polar residues" evidence="1">
    <location>
        <begin position="8"/>
        <end position="17"/>
    </location>
</feature>
<name>A0A392QER1_9FABA</name>
<evidence type="ECO:0000313" key="2">
    <source>
        <dbReference type="EMBL" id="MCI22337.1"/>
    </source>
</evidence>
<feature type="non-terminal residue" evidence="2">
    <location>
        <position position="137"/>
    </location>
</feature>